<name>A0AAD3TUX3_9TREE</name>
<proteinExistence type="predicted"/>
<reference evidence="2" key="1">
    <citation type="journal article" date="2023" name="BMC Genomics">
        <title>Chromosome-level genome assemblies of Cutaneotrichosporon spp. (Trichosporonales, Basidiomycota) reveal imbalanced evolution between nucleotide sequences and chromosome synteny.</title>
        <authorList>
            <person name="Kobayashi Y."/>
            <person name="Kayamori A."/>
            <person name="Aoki K."/>
            <person name="Shiwa Y."/>
            <person name="Matsutani M."/>
            <person name="Fujita N."/>
            <person name="Sugita T."/>
            <person name="Iwasaki W."/>
            <person name="Tanaka N."/>
            <person name="Takashima M."/>
        </authorList>
    </citation>
    <scope>NUCLEOTIDE SEQUENCE</scope>
    <source>
        <strain evidence="2">HIS016</strain>
    </source>
</reference>
<protein>
    <submittedName>
        <fullName evidence="2">Uncharacterized protein</fullName>
    </submittedName>
</protein>
<feature type="compositionally biased region" description="Basic and acidic residues" evidence="1">
    <location>
        <begin position="106"/>
        <end position="164"/>
    </location>
</feature>
<reference evidence="2" key="2">
    <citation type="submission" date="2023-06" db="EMBL/GenBank/DDBJ databases">
        <authorList>
            <person name="Kobayashi Y."/>
            <person name="Kayamori A."/>
            <person name="Aoki K."/>
            <person name="Shiwa Y."/>
            <person name="Fujita N."/>
            <person name="Sugita T."/>
            <person name="Iwasaki W."/>
            <person name="Tanaka N."/>
            <person name="Takashima M."/>
        </authorList>
    </citation>
    <scope>NUCLEOTIDE SEQUENCE</scope>
    <source>
        <strain evidence="2">HIS016</strain>
    </source>
</reference>
<organism evidence="2 3">
    <name type="scientific">Cutaneotrichosporon spelunceum</name>
    <dbReference type="NCBI Taxonomy" id="1672016"/>
    <lineage>
        <taxon>Eukaryota</taxon>
        <taxon>Fungi</taxon>
        <taxon>Dikarya</taxon>
        <taxon>Basidiomycota</taxon>
        <taxon>Agaricomycotina</taxon>
        <taxon>Tremellomycetes</taxon>
        <taxon>Trichosporonales</taxon>
        <taxon>Trichosporonaceae</taxon>
        <taxon>Cutaneotrichosporon</taxon>
    </lineage>
</organism>
<gene>
    <name evidence="2" type="ORF">CspeluHIS016_0308110</name>
</gene>
<dbReference type="Proteomes" id="UP001222932">
    <property type="component" value="Unassembled WGS sequence"/>
</dbReference>
<dbReference type="AlphaFoldDB" id="A0AAD3TUX3"/>
<comment type="caution">
    <text evidence="2">The sequence shown here is derived from an EMBL/GenBank/DDBJ whole genome shotgun (WGS) entry which is preliminary data.</text>
</comment>
<evidence type="ECO:0000313" key="3">
    <source>
        <dbReference type="Proteomes" id="UP001222932"/>
    </source>
</evidence>
<evidence type="ECO:0000313" key="2">
    <source>
        <dbReference type="EMBL" id="GMK56971.1"/>
    </source>
</evidence>
<feature type="compositionally biased region" description="Low complexity" evidence="1">
    <location>
        <begin position="183"/>
        <end position="202"/>
    </location>
</feature>
<keyword evidence="3" id="KW-1185">Reference proteome</keyword>
<accession>A0AAD3TUX3</accession>
<evidence type="ECO:0000256" key="1">
    <source>
        <dbReference type="SAM" id="MobiDB-lite"/>
    </source>
</evidence>
<sequence length="361" mass="39186">MGYTIMMQWAPTVPVRTSTSELVLNRVLEHYNITHPLRSSIQIRTYRASFPDGEGTVTRILSTVTYSQPIPPVRDVSMPSGARDDCTYLFLEDRGVKLAASTTGEKMGEEKKEGEEKKGGEVKSENSDAEIKDDKKEGGEKKENTGVEVKEEKKETKDEPIEIKDDLEEDGFEIIDAPKDTHPGPASAPAAAPAPTESAVPPRQKQRFKTLAVKPATSVMPTLHNLLSPFVLGLTKQGRAGASTTGQMAQPSRLAGTSLAITTLAFPPPSHPQPQLALSVHVLPNAASTIFLEAEWEGAIPSDSNRAILEEFLLGCVPDGVAGIGKVLTWDGSETEGWTGLEKTRRMTTVLCRALRENNMI</sequence>
<dbReference type="EMBL" id="BTCM01000003">
    <property type="protein sequence ID" value="GMK56971.1"/>
    <property type="molecule type" value="Genomic_DNA"/>
</dbReference>
<feature type="region of interest" description="Disordered" evidence="1">
    <location>
        <begin position="101"/>
        <end position="205"/>
    </location>
</feature>